<dbReference type="EMBL" id="GGEC01055785">
    <property type="protein sequence ID" value="MBX36269.1"/>
    <property type="molecule type" value="Transcribed_RNA"/>
</dbReference>
<proteinExistence type="predicted"/>
<organism evidence="1">
    <name type="scientific">Rhizophora mucronata</name>
    <name type="common">Asiatic mangrove</name>
    <dbReference type="NCBI Taxonomy" id="61149"/>
    <lineage>
        <taxon>Eukaryota</taxon>
        <taxon>Viridiplantae</taxon>
        <taxon>Streptophyta</taxon>
        <taxon>Embryophyta</taxon>
        <taxon>Tracheophyta</taxon>
        <taxon>Spermatophyta</taxon>
        <taxon>Magnoliopsida</taxon>
        <taxon>eudicotyledons</taxon>
        <taxon>Gunneridae</taxon>
        <taxon>Pentapetalae</taxon>
        <taxon>rosids</taxon>
        <taxon>fabids</taxon>
        <taxon>Malpighiales</taxon>
        <taxon>Rhizophoraceae</taxon>
        <taxon>Rhizophora</taxon>
    </lineage>
</organism>
<accession>A0A2P2N197</accession>
<reference evidence="1" key="1">
    <citation type="submission" date="2018-02" db="EMBL/GenBank/DDBJ databases">
        <title>Rhizophora mucronata_Transcriptome.</title>
        <authorList>
            <person name="Meera S.P."/>
            <person name="Sreeshan A."/>
            <person name="Augustine A."/>
        </authorList>
    </citation>
    <scope>NUCLEOTIDE SEQUENCE</scope>
    <source>
        <tissue evidence="1">Leaf</tissue>
    </source>
</reference>
<evidence type="ECO:0000313" key="1">
    <source>
        <dbReference type="EMBL" id="MBX36269.1"/>
    </source>
</evidence>
<dbReference type="AlphaFoldDB" id="A0A2P2N197"/>
<name>A0A2P2N197_RHIMU</name>
<sequence length="23" mass="2424">MHPTIPCCALPLPLHFCAGISDS</sequence>
<protein>
    <submittedName>
        <fullName evidence="1">Uncharacterized protein</fullName>
    </submittedName>
</protein>